<name>A0A9Q1BKE1_HOLLE</name>
<evidence type="ECO:0000313" key="2">
    <source>
        <dbReference type="EMBL" id="KAJ8028270.1"/>
    </source>
</evidence>
<feature type="transmembrane region" description="Helical" evidence="1">
    <location>
        <begin position="108"/>
        <end position="137"/>
    </location>
</feature>
<accession>A0A9Q1BKE1</accession>
<evidence type="ECO:0000313" key="3">
    <source>
        <dbReference type="Proteomes" id="UP001152320"/>
    </source>
</evidence>
<protein>
    <submittedName>
        <fullName evidence="2">Uncharacterized protein</fullName>
    </submittedName>
</protein>
<dbReference type="EMBL" id="JAIZAY010000015">
    <property type="protein sequence ID" value="KAJ8028270.1"/>
    <property type="molecule type" value="Genomic_DNA"/>
</dbReference>
<evidence type="ECO:0000256" key="1">
    <source>
        <dbReference type="SAM" id="Phobius"/>
    </source>
</evidence>
<keyword evidence="1" id="KW-1133">Transmembrane helix</keyword>
<organism evidence="2 3">
    <name type="scientific">Holothuria leucospilota</name>
    <name type="common">Black long sea cucumber</name>
    <name type="synonym">Mertensiothuria leucospilota</name>
    <dbReference type="NCBI Taxonomy" id="206669"/>
    <lineage>
        <taxon>Eukaryota</taxon>
        <taxon>Metazoa</taxon>
        <taxon>Echinodermata</taxon>
        <taxon>Eleutherozoa</taxon>
        <taxon>Echinozoa</taxon>
        <taxon>Holothuroidea</taxon>
        <taxon>Aspidochirotacea</taxon>
        <taxon>Aspidochirotida</taxon>
        <taxon>Holothuriidae</taxon>
        <taxon>Holothuria</taxon>
    </lineage>
</organism>
<dbReference type="InterPro" id="IPR040350">
    <property type="entry name" value="TMEM272"/>
</dbReference>
<reference evidence="2" key="1">
    <citation type="submission" date="2021-10" db="EMBL/GenBank/DDBJ databases">
        <title>Tropical sea cucumber genome reveals ecological adaptation and Cuvierian tubules defense mechanism.</title>
        <authorList>
            <person name="Chen T."/>
        </authorList>
    </citation>
    <scope>NUCLEOTIDE SEQUENCE</scope>
    <source>
        <strain evidence="2">Nanhai2018</strain>
        <tissue evidence="2">Muscle</tissue>
    </source>
</reference>
<keyword evidence="3" id="KW-1185">Reference proteome</keyword>
<keyword evidence="1" id="KW-0812">Transmembrane</keyword>
<proteinExistence type="predicted"/>
<feature type="transmembrane region" description="Helical" evidence="1">
    <location>
        <begin position="29"/>
        <end position="49"/>
    </location>
</feature>
<comment type="caution">
    <text evidence="2">The sequence shown here is derived from an EMBL/GenBank/DDBJ whole genome shotgun (WGS) entry which is preliminary data.</text>
</comment>
<gene>
    <name evidence="2" type="ORF">HOLleu_30463</name>
</gene>
<dbReference type="PANTHER" id="PTHR33444:SF2">
    <property type="entry name" value="MARVEL DOMAIN-CONTAINING PROTEIN"/>
    <property type="match status" value="1"/>
</dbReference>
<dbReference type="AlphaFoldDB" id="A0A9Q1BKE1"/>
<dbReference type="Proteomes" id="UP001152320">
    <property type="component" value="Chromosome 15"/>
</dbReference>
<dbReference type="PANTHER" id="PTHR33444">
    <property type="entry name" value="SI:DKEY-19B23.12-RELATED"/>
    <property type="match status" value="1"/>
</dbReference>
<dbReference type="OrthoDB" id="6157510at2759"/>
<sequence>MVILLAIPLTMIILGAIYKDQCPVQRLIPIYLIVSGSCYLVKNLIDLCIRYKSSDEEEQHGHTPMNSFSRLLGCFLFGFFIAGNVWIYSNYPPSSDETSPMYCHPVVYYFAFWITTLVYIFCALSCLCICCTALGAAATASAGEGSQ</sequence>
<keyword evidence="1" id="KW-0472">Membrane</keyword>
<feature type="transmembrane region" description="Helical" evidence="1">
    <location>
        <begin position="70"/>
        <end position="88"/>
    </location>
</feature>